<sequence length="168" mass="18568">MNETFTSLSGNFISALSTSTDPRTGQFMVNFPLASLNGNNSLGPELTLSLSYSPLVYGNAGFGTGFSLGITQFNNQTNLLELSNGEKYRVEAGTDTVRNKKLNNFRFAYTNGNDDADGYTIFWKEGKQELLTSDRRRYLRYYAHYLTAGPYPNARVGLERTVSAAEPG</sequence>
<proteinExistence type="predicted"/>
<reference evidence="1 2" key="1">
    <citation type="submission" date="2018-06" db="EMBL/GenBank/DDBJ databases">
        <authorList>
            <consortium name="Pathogen Informatics"/>
            <person name="Doyle S."/>
        </authorList>
    </citation>
    <scope>NUCLEOTIDE SEQUENCE [LARGE SCALE GENOMIC DNA]</scope>
    <source>
        <strain evidence="1 2">NCTC7303</strain>
    </source>
</reference>
<dbReference type="AlphaFoldDB" id="A0A379SEB1"/>
<name>A0A379SEB1_SALER</name>
<dbReference type="Proteomes" id="UP000255443">
    <property type="component" value="Unassembled WGS sequence"/>
</dbReference>
<evidence type="ECO:0000313" key="1">
    <source>
        <dbReference type="EMBL" id="SUG27942.1"/>
    </source>
</evidence>
<dbReference type="EMBL" id="UGXC01000001">
    <property type="protein sequence ID" value="SUG27942.1"/>
    <property type="molecule type" value="Genomic_DNA"/>
</dbReference>
<gene>
    <name evidence="1" type="ORF">NCTC7303_00047</name>
</gene>
<protein>
    <submittedName>
        <fullName evidence="1">Uncharacterized protein</fullName>
    </submittedName>
</protein>
<organism evidence="1 2">
    <name type="scientific">Salmonella enterica subsp. arizonae</name>
    <dbReference type="NCBI Taxonomy" id="59203"/>
    <lineage>
        <taxon>Bacteria</taxon>
        <taxon>Pseudomonadati</taxon>
        <taxon>Pseudomonadota</taxon>
        <taxon>Gammaproteobacteria</taxon>
        <taxon>Enterobacterales</taxon>
        <taxon>Enterobacteriaceae</taxon>
        <taxon>Salmonella</taxon>
    </lineage>
</organism>
<evidence type="ECO:0000313" key="2">
    <source>
        <dbReference type="Proteomes" id="UP000255443"/>
    </source>
</evidence>
<accession>A0A379SEB1</accession>